<dbReference type="Proteomes" id="UP000194127">
    <property type="component" value="Unassembled WGS sequence"/>
</dbReference>
<dbReference type="AlphaFoldDB" id="A0A1X6MKU7"/>
<proteinExistence type="predicted"/>
<dbReference type="GeneID" id="36332210"/>
<keyword evidence="2" id="KW-1185">Reference proteome</keyword>
<reference evidence="1 2" key="1">
    <citation type="submission" date="2017-04" db="EMBL/GenBank/DDBJ databases">
        <title>Genome Sequence of the Model Brown-Rot Fungus Postia placenta SB12.</title>
        <authorList>
            <consortium name="DOE Joint Genome Institute"/>
            <person name="Gaskell J."/>
            <person name="Kersten P."/>
            <person name="Larrondo L.F."/>
            <person name="Canessa P."/>
            <person name="Martinez D."/>
            <person name="Hibbett D."/>
            <person name="Schmoll M."/>
            <person name="Kubicek C.P."/>
            <person name="Martinez A.T."/>
            <person name="Yadav J."/>
            <person name="Master E."/>
            <person name="Magnuson J.K."/>
            <person name="James T."/>
            <person name="Yaver D."/>
            <person name="Berka R."/>
            <person name="Labutti K."/>
            <person name="Lipzen A."/>
            <person name="Aerts A."/>
            <person name="Barry K."/>
            <person name="Henrissat B."/>
            <person name="Blanchette R."/>
            <person name="Grigoriev I."/>
            <person name="Cullen D."/>
        </authorList>
    </citation>
    <scope>NUCLEOTIDE SEQUENCE [LARGE SCALE GENOMIC DNA]</scope>
    <source>
        <strain evidence="1 2">MAD-698-R-SB12</strain>
    </source>
</reference>
<accession>A0A1X6MKU7</accession>
<evidence type="ECO:0000313" key="1">
    <source>
        <dbReference type="EMBL" id="OSX57037.1"/>
    </source>
</evidence>
<evidence type="ECO:0000313" key="2">
    <source>
        <dbReference type="Proteomes" id="UP000194127"/>
    </source>
</evidence>
<dbReference type="OrthoDB" id="3062066at2759"/>
<organism evidence="1 2">
    <name type="scientific">Postia placenta MAD-698-R-SB12</name>
    <dbReference type="NCBI Taxonomy" id="670580"/>
    <lineage>
        <taxon>Eukaryota</taxon>
        <taxon>Fungi</taxon>
        <taxon>Dikarya</taxon>
        <taxon>Basidiomycota</taxon>
        <taxon>Agaricomycotina</taxon>
        <taxon>Agaricomycetes</taxon>
        <taxon>Polyporales</taxon>
        <taxon>Adustoporiaceae</taxon>
        <taxon>Rhodonia</taxon>
    </lineage>
</organism>
<protein>
    <submittedName>
        <fullName evidence="1">Uncharacterized protein</fullName>
    </submittedName>
</protein>
<sequence>MDIGGALLRVLAGVHAYLRHGFRTTDGSHRRLLLALRNLCLPLRDSLEHRAPGEATAFSILNQGLRAGDLMVVLGRSNCVSFSRMTSPDRISDGAMDATVQAATGSSSKSTLLHGFLDSARGGVSTRKTLTFHHHMRMSVSHHLAVIALPKLLLSDHNLLVERKRYAERYLPQSLPNAEDIVHTLLRCAADAILVRLRGLFLMFFS</sequence>
<gene>
    <name evidence="1" type="ORF">POSPLADRAFT_1157988</name>
</gene>
<name>A0A1X6MKU7_9APHY</name>
<dbReference type="EMBL" id="KZ110610">
    <property type="protein sequence ID" value="OSX57037.1"/>
    <property type="molecule type" value="Genomic_DNA"/>
</dbReference>
<dbReference type="RefSeq" id="XP_024333831.1">
    <property type="nucleotide sequence ID" value="XM_024487261.1"/>
</dbReference>